<evidence type="ECO:0000313" key="2">
    <source>
        <dbReference type="EMBL" id="PIT96333.1"/>
    </source>
</evidence>
<dbReference type="CDD" id="cd00077">
    <property type="entry name" value="HDc"/>
    <property type="match status" value="1"/>
</dbReference>
<dbReference type="InterPro" id="IPR003607">
    <property type="entry name" value="HD/PDEase_dom"/>
</dbReference>
<feature type="domain" description="HD/PDEase" evidence="1">
    <location>
        <begin position="27"/>
        <end position="139"/>
    </location>
</feature>
<dbReference type="InterPro" id="IPR052194">
    <property type="entry name" value="MESH1"/>
</dbReference>
<dbReference type="EMBL" id="PFAM01000008">
    <property type="protein sequence ID" value="PIT96333.1"/>
    <property type="molecule type" value="Genomic_DNA"/>
</dbReference>
<organism evidence="2 3">
    <name type="scientific">Candidatus Falkowbacteria bacterium CG10_big_fil_rev_8_21_14_0_10_37_14</name>
    <dbReference type="NCBI Taxonomy" id="1974561"/>
    <lineage>
        <taxon>Bacteria</taxon>
        <taxon>Candidatus Falkowiibacteriota</taxon>
    </lineage>
</organism>
<dbReference type="Pfam" id="PF13328">
    <property type="entry name" value="HD_4"/>
    <property type="match status" value="1"/>
</dbReference>
<evidence type="ECO:0000313" key="3">
    <source>
        <dbReference type="Proteomes" id="UP000228533"/>
    </source>
</evidence>
<gene>
    <name evidence="2" type="ORF">COT94_01410</name>
</gene>
<dbReference type="Proteomes" id="UP000228533">
    <property type="component" value="Unassembled WGS sequence"/>
</dbReference>
<dbReference type="Gene3D" id="1.10.3210.10">
    <property type="entry name" value="Hypothetical protein af1432"/>
    <property type="match status" value="1"/>
</dbReference>
<reference evidence="3" key="1">
    <citation type="submission" date="2017-09" db="EMBL/GenBank/DDBJ databases">
        <title>Depth-based differentiation of microbial function through sediment-hosted aquifers and enrichment of novel symbionts in the deep terrestrial subsurface.</title>
        <authorList>
            <person name="Probst A.J."/>
            <person name="Ladd B."/>
            <person name="Jarett J.K."/>
            <person name="Geller-Mcgrath D.E."/>
            <person name="Sieber C.M.K."/>
            <person name="Emerson J.B."/>
            <person name="Anantharaman K."/>
            <person name="Thomas B.C."/>
            <person name="Malmstrom R."/>
            <person name="Stieglmeier M."/>
            <person name="Klingl A."/>
            <person name="Woyke T."/>
            <person name="Ryan C.M."/>
            <person name="Banfield J.F."/>
        </authorList>
    </citation>
    <scope>NUCLEOTIDE SEQUENCE [LARGE SCALE GENOMIC DNA]</scope>
</reference>
<dbReference type="GO" id="GO:0008893">
    <property type="term" value="F:guanosine-3',5'-bis(diphosphate) 3'-diphosphatase activity"/>
    <property type="evidence" value="ECO:0007669"/>
    <property type="project" value="TreeGrafter"/>
</dbReference>
<protein>
    <recommendedName>
        <fullName evidence="1">HD/PDEase domain-containing protein</fullName>
    </recommendedName>
</protein>
<sequence length="191" mass="21781">MQLTPIILKAINEACRLHNGQFRKVEQDLPYVSHCMAVAWLVAEAGGNETAVAAAFLHDTLEDVPGYSYEKLTTDFGEAIAMVVREVSEDEEKGGPRAPWKFRKESYLKHLENASQEALLVAAADKIHNLRSMIESYLKHGEVIWKTFHATDDEKLWFYEQVLLILKKRLDNSLVEELATVLIEARHNFNK</sequence>
<proteinExistence type="predicted"/>
<dbReference type="PANTHER" id="PTHR46246:SF1">
    <property type="entry name" value="GUANOSINE-3',5'-BIS(DIPHOSPHATE) 3'-PYROPHOSPHOHYDROLASE MESH1"/>
    <property type="match status" value="1"/>
</dbReference>
<evidence type="ECO:0000259" key="1">
    <source>
        <dbReference type="SMART" id="SM00471"/>
    </source>
</evidence>
<comment type="caution">
    <text evidence="2">The sequence shown here is derived from an EMBL/GenBank/DDBJ whole genome shotgun (WGS) entry which is preliminary data.</text>
</comment>
<accession>A0A2M6WU56</accession>
<dbReference type="PANTHER" id="PTHR46246">
    <property type="entry name" value="GUANOSINE-3',5'-BIS(DIPHOSPHATE) 3'-PYROPHOSPHOHYDROLASE MESH1"/>
    <property type="match status" value="1"/>
</dbReference>
<dbReference type="SUPFAM" id="SSF109604">
    <property type="entry name" value="HD-domain/PDEase-like"/>
    <property type="match status" value="1"/>
</dbReference>
<dbReference type="AlphaFoldDB" id="A0A2M6WU56"/>
<dbReference type="SMART" id="SM00471">
    <property type="entry name" value="HDc"/>
    <property type="match status" value="1"/>
</dbReference>
<name>A0A2M6WU56_9BACT</name>